<dbReference type="EMBL" id="JADOXO010000506">
    <property type="protein sequence ID" value="KAF9803488.1"/>
    <property type="molecule type" value="Genomic_DNA"/>
</dbReference>
<comment type="caution">
    <text evidence="1">The sequence shown here is derived from an EMBL/GenBank/DDBJ whole genome shotgun (WGS) entry which is preliminary data.</text>
</comment>
<proteinExistence type="predicted"/>
<sequence>MSGGFFRINGAAAGETSGLARARDSWQTIGVGAQQLIDGEGSQVVLRYLGLDRKQQHAPGICVSDRLPPRAFHQTLTGQKLPGSLAGTPEARVKTCKQVSLRNGDICTPNHFVIVQDPRDPVKTYVARVREIIQIQASHNALVGRPDAILIQTATSHGTAVYYAMPRVMLTNEWGLVRLEVSHNEPSDLVLNTAQMRDAIHMQRFRIPSEELDAEHIIMVSAAQEVQIQQAKVRNTASAALKAGNGRGKPVGVGQARRLVAIQNGG</sequence>
<gene>
    <name evidence="1" type="ORF">IEO21_09670</name>
</gene>
<name>A0A8H7NTW3_9APHY</name>
<reference evidence="1" key="1">
    <citation type="submission" date="2020-11" db="EMBL/GenBank/DDBJ databases">
        <authorList>
            <person name="Koelle M."/>
            <person name="Horta M.A.C."/>
            <person name="Nowrousian M."/>
            <person name="Ohm R.A."/>
            <person name="Benz P."/>
            <person name="Pilgard A."/>
        </authorList>
    </citation>
    <scope>NUCLEOTIDE SEQUENCE</scope>
    <source>
        <strain evidence="1">FPRL280</strain>
    </source>
</reference>
<reference evidence="1" key="2">
    <citation type="journal article" name="Front. Microbiol.">
        <title>Degradative Capacity of Two Strains of Rhodonia placenta: From Phenotype to Genotype.</title>
        <authorList>
            <person name="Kolle M."/>
            <person name="Horta M.A.C."/>
            <person name="Nowrousian M."/>
            <person name="Ohm R.A."/>
            <person name="Benz J.P."/>
            <person name="Pilgard A."/>
        </authorList>
    </citation>
    <scope>NUCLEOTIDE SEQUENCE</scope>
    <source>
        <strain evidence="1">FPRL280</strain>
    </source>
</reference>
<evidence type="ECO:0000313" key="1">
    <source>
        <dbReference type="EMBL" id="KAF9803488.1"/>
    </source>
</evidence>
<protein>
    <submittedName>
        <fullName evidence="1">Uncharacterized protein</fullName>
    </submittedName>
</protein>
<dbReference type="Proteomes" id="UP000639403">
    <property type="component" value="Unassembled WGS sequence"/>
</dbReference>
<evidence type="ECO:0000313" key="2">
    <source>
        <dbReference type="Proteomes" id="UP000639403"/>
    </source>
</evidence>
<dbReference type="AlphaFoldDB" id="A0A8H7NTW3"/>
<organism evidence="1 2">
    <name type="scientific">Rhodonia placenta</name>
    <dbReference type="NCBI Taxonomy" id="104341"/>
    <lineage>
        <taxon>Eukaryota</taxon>
        <taxon>Fungi</taxon>
        <taxon>Dikarya</taxon>
        <taxon>Basidiomycota</taxon>
        <taxon>Agaricomycotina</taxon>
        <taxon>Agaricomycetes</taxon>
        <taxon>Polyporales</taxon>
        <taxon>Adustoporiaceae</taxon>
        <taxon>Rhodonia</taxon>
    </lineage>
</organism>
<accession>A0A8H7NTW3</accession>